<dbReference type="Gene3D" id="3.40.50.2300">
    <property type="match status" value="2"/>
</dbReference>
<evidence type="ECO:0000256" key="2">
    <source>
        <dbReference type="ARBA" id="ARBA00023125"/>
    </source>
</evidence>
<organism evidence="5 6">
    <name type="scientific">Parasphaerochaeta coccoides (strain ATCC BAA-1237 / DSM 17374 / SPN1)</name>
    <name type="common">Sphaerochaeta coccoides</name>
    <dbReference type="NCBI Taxonomy" id="760011"/>
    <lineage>
        <taxon>Bacteria</taxon>
        <taxon>Pseudomonadati</taxon>
        <taxon>Spirochaetota</taxon>
        <taxon>Spirochaetia</taxon>
        <taxon>Spirochaetales</taxon>
        <taxon>Sphaerochaetaceae</taxon>
        <taxon>Parasphaerochaeta</taxon>
    </lineage>
</organism>
<keyword evidence="3" id="KW-0804">Transcription</keyword>
<dbReference type="InterPro" id="IPR028082">
    <property type="entry name" value="Peripla_BP_I"/>
</dbReference>
<dbReference type="Pfam" id="PF00356">
    <property type="entry name" value="LacI"/>
    <property type="match status" value="1"/>
</dbReference>
<reference evidence="5 6" key="2">
    <citation type="journal article" date="2012" name="Stand. Genomic Sci.">
        <title>Complete genome sequence of the termite hindgut bacterium Spirochaeta coccoides type strain (SPN1(T)), reclassification in the genus Sphaerochaeta as Sphaerochaeta coccoides comb. nov. and emendations of the family Spirochaetaceae and the genus Sphaerochaeta.</title>
        <authorList>
            <person name="Abt B."/>
            <person name="Han C."/>
            <person name="Scheuner C."/>
            <person name="Lu M."/>
            <person name="Lapidus A."/>
            <person name="Nolan M."/>
            <person name="Lucas S."/>
            <person name="Hammon N."/>
            <person name="Deshpande S."/>
            <person name="Cheng J.F."/>
            <person name="Tapia R."/>
            <person name="Goodwin L.A."/>
            <person name="Pitluck S."/>
            <person name="Liolios K."/>
            <person name="Pagani I."/>
            <person name="Ivanova N."/>
            <person name="Mavromatis K."/>
            <person name="Mikhailova N."/>
            <person name="Huntemann M."/>
            <person name="Pati A."/>
            <person name="Chen A."/>
            <person name="Palaniappan K."/>
            <person name="Land M."/>
            <person name="Hauser L."/>
            <person name="Brambilla E.M."/>
            <person name="Rohde M."/>
            <person name="Spring S."/>
            <person name="Gronow S."/>
            <person name="Goker M."/>
            <person name="Woyke T."/>
            <person name="Bristow J."/>
            <person name="Eisen J.A."/>
            <person name="Markowitz V."/>
            <person name="Hugenholtz P."/>
            <person name="Kyrpides N.C."/>
            <person name="Klenk H.P."/>
            <person name="Detter J.C."/>
        </authorList>
    </citation>
    <scope>NUCLEOTIDE SEQUENCE [LARGE SCALE GENOMIC DNA]</scope>
    <source>
        <strain evidence="6">ATCC BAA-1237 / DSM 17374 / SPN1</strain>
    </source>
</reference>
<dbReference type="CDD" id="cd01392">
    <property type="entry name" value="HTH_LacI"/>
    <property type="match status" value="1"/>
</dbReference>
<sequence>MGKKKAAVTLHDVANKTGVSVSTVSRVLAGKEYISPRTRQKVMATVAEMNYSPNAMARGLKSGQSNMIALVIPSIHNLMFPVLTRGVEDTARKNGYMVILCNTDEDTDAEKGYITKLRNSWVDGMIFATMLPDSHYIRELRQSGFPVVLTSRAYDKTIDAVVIDNVSASYDATCYLIGKGYRRIAFAMGPDFQLYEDRFQGYCNALKENGIPFDERLVMHETDGVNSFAGLIRKMIEEQGKPDAVFASTDNRAIVIMRTLYDMGFRIPDDIAVMGFDNVDFSSLVEPPLSTVSQPLYDIGATATRRLIHQIRAVRNTGVLDPPVVEQLETHLLIRQST</sequence>
<dbReference type="InterPro" id="IPR001761">
    <property type="entry name" value="Peripla_BP/Lac1_sug-bd_dom"/>
</dbReference>
<proteinExistence type="predicted"/>
<dbReference type="RefSeq" id="WP_013740171.1">
    <property type="nucleotide sequence ID" value="NC_015436.1"/>
</dbReference>
<dbReference type="Proteomes" id="UP000007939">
    <property type="component" value="Chromosome"/>
</dbReference>
<dbReference type="Pfam" id="PF00532">
    <property type="entry name" value="Peripla_BP_1"/>
    <property type="match status" value="1"/>
</dbReference>
<dbReference type="CDD" id="cd06267">
    <property type="entry name" value="PBP1_LacI_sugar_binding-like"/>
    <property type="match status" value="1"/>
</dbReference>
<protein>
    <submittedName>
        <fullName evidence="5">Transcriptional regulator, LacI family</fullName>
    </submittedName>
</protein>
<dbReference type="SUPFAM" id="SSF53822">
    <property type="entry name" value="Periplasmic binding protein-like I"/>
    <property type="match status" value="1"/>
</dbReference>
<dbReference type="KEGG" id="scc:Spico_1575"/>
<dbReference type="InterPro" id="IPR000843">
    <property type="entry name" value="HTH_LacI"/>
</dbReference>
<dbReference type="STRING" id="760011.Spico_1575"/>
<dbReference type="GO" id="GO:0003700">
    <property type="term" value="F:DNA-binding transcription factor activity"/>
    <property type="evidence" value="ECO:0007669"/>
    <property type="project" value="TreeGrafter"/>
</dbReference>
<evidence type="ECO:0000256" key="3">
    <source>
        <dbReference type="ARBA" id="ARBA00023163"/>
    </source>
</evidence>
<dbReference type="EMBL" id="CP002659">
    <property type="protein sequence ID" value="AEC02777.1"/>
    <property type="molecule type" value="Genomic_DNA"/>
</dbReference>
<dbReference type="GO" id="GO:0000976">
    <property type="term" value="F:transcription cis-regulatory region binding"/>
    <property type="evidence" value="ECO:0007669"/>
    <property type="project" value="TreeGrafter"/>
</dbReference>
<dbReference type="OrthoDB" id="9784962at2"/>
<dbReference type="PROSITE" id="PS00356">
    <property type="entry name" value="HTH_LACI_1"/>
    <property type="match status" value="1"/>
</dbReference>
<keyword evidence="2" id="KW-0238">DNA-binding</keyword>
<gene>
    <name evidence="5" type="ordered locus">Spico_1575</name>
</gene>
<dbReference type="Gene3D" id="1.10.260.40">
    <property type="entry name" value="lambda repressor-like DNA-binding domains"/>
    <property type="match status" value="1"/>
</dbReference>
<dbReference type="AlphaFoldDB" id="F4GJN0"/>
<name>F4GJN0_PARC1</name>
<keyword evidence="1" id="KW-0805">Transcription regulation</keyword>
<dbReference type="SMART" id="SM00354">
    <property type="entry name" value="HTH_LACI"/>
    <property type="match status" value="1"/>
</dbReference>
<feature type="domain" description="HTH lacI-type" evidence="4">
    <location>
        <begin position="8"/>
        <end position="62"/>
    </location>
</feature>
<evidence type="ECO:0000313" key="6">
    <source>
        <dbReference type="Proteomes" id="UP000007939"/>
    </source>
</evidence>
<dbReference type="HOGENOM" id="CLU_037628_6_1_12"/>
<evidence type="ECO:0000313" key="5">
    <source>
        <dbReference type="EMBL" id="AEC02777.1"/>
    </source>
</evidence>
<evidence type="ECO:0000256" key="1">
    <source>
        <dbReference type="ARBA" id="ARBA00023015"/>
    </source>
</evidence>
<keyword evidence="6" id="KW-1185">Reference proteome</keyword>
<dbReference type="PROSITE" id="PS50932">
    <property type="entry name" value="HTH_LACI_2"/>
    <property type="match status" value="1"/>
</dbReference>
<dbReference type="eggNOG" id="COG1609">
    <property type="taxonomic scope" value="Bacteria"/>
</dbReference>
<reference evidence="6" key="1">
    <citation type="submission" date="2011-04" db="EMBL/GenBank/DDBJ databases">
        <title>The complete genome of Spirochaeta coccoides DSM 17374.</title>
        <authorList>
            <person name="Lucas S."/>
            <person name="Copeland A."/>
            <person name="Lapidus A."/>
            <person name="Bruce D."/>
            <person name="Goodwin L."/>
            <person name="Pitluck S."/>
            <person name="Peters L."/>
            <person name="Kyrpides N."/>
            <person name="Mavromatis K."/>
            <person name="Pagani I."/>
            <person name="Ivanova N."/>
            <person name="Ovchinnikova G."/>
            <person name="Lu M."/>
            <person name="Detter J.C."/>
            <person name="Tapia R."/>
            <person name="Han C."/>
            <person name="Land M."/>
            <person name="Hauser L."/>
            <person name="Markowitz V."/>
            <person name="Cheng J.-F."/>
            <person name="Hugenholtz P."/>
            <person name="Woyke T."/>
            <person name="Wu D."/>
            <person name="Spring S."/>
            <person name="Schroeder M."/>
            <person name="Brambilla E."/>
            <person name="Klenk H.-P."/>
            <person name="Eisen J.A."/>
        </authorList>
    </citation>
    <scope>NUCLEOTIDE SEQUENCE [LARGE SCALE GENOMIC DNA]</scope>
    <source>
        <strain evidence="6">ATCC BAA-1237 / DSM 17374 / SPN1</strain>
    </source>
</reference>
<evidence type="ECO:0000259" key="4">
    <source>
        <dbReference type="PROSITE" id="PS50932"/>
    </source>
</evidence>
<dbReference type="SUPFAM" id="SSF47413">
    <property type="entry name" value="lambda repressor-like DNA-binding domains"/>
    <property type="match status" value="1"/>
</dbReference>
<dbReference type="PANTHER" id="PTHR30146">
    <property type="entry name" value="LACI-RELATED TRANSCRIPTIONAL REPRESSOR"/>
    <property type="match status" value="1"/>
</dbReference>
<dbReference type="InterPro" id="IPR010982">
    <property type="entry name" value="Lambda_DNA-bd_dom_sf"/>
</dbReference>
<accession>F4GJN0</accession>
<dbReference type="PANTHER" id="PTHR30146:SF109">
    <property type="entry name" value="HTH-TYPE TRANSCRIPTIONAL REGULATOR GALS"/>
    <property type="match status" value="1"/>
</dbReference>